<evidence type="ECO:0000313" key="13">
    <source>
        <dbReference type="EMBL" id="CAG5921096.1"/>
    </source>
</evidence>
<keyword evidence="14" id="KW-1185">Reference proteome</keyword>
<evidence type="ECO:0000256" key="7">
    <source>
        <dbReference type="ARBA" id="ARBA00023125"/>
    </source>
</evidence>
<dbReference type="Pfam" id="PF00412">
    <property type="entry name" value="LIM"/>
    <property type="match status" value="1"/>
</dbReference>
<keyword evidence="3 11" id="KW-0479">Metal-binding</keyword>
<evidence type="ECO:0000256" key="5">
    <source>
        <dbReference type="ARBA" id="ARBA00023015"/>
    </source>
</evidence>
<evidence type="ECO:0000256" key="4">
    <source>
        <dbReference type="ARBA" id="ARBA00022833"/>
    </source>
</evidence>
<dbReference type="GO" id="GO:0000981">
    <property type="term" value="F:DNA-binding transcription factor activity, RNA polymerase II-specific"/>
    <property type="evidence" value="ECO:0007669"/>
    <property type="project" value="TreeGrafter"/>
</dbReference>
<keyword evidence="7" id="KW-0238">DNA-binding</keyword>
<keyword evidence="2" id="KW-0217">Developmental protein</keyword>
<dbReference type="PANTHER" id="PTHR24208:SF96">
    <property type="entry name" value="LIM HOMEOBOX TRANSCRIPTION FACTOR 1-BETA"/>
    <property type="match status" value="1"/>
</dbReference>
<dbReference type="AlphaFoldDB" id="A0A8S4AXJ9"/>
<evidence type="ECO:0000256" key="11">
    <source>
        <dbReference type="PROSITE-ProRule" id="PRU00125"/>
    </source>
</evidence>
<dbReference type="Gene3D" id="2.10.110.10">
    <property type="entry name" value="Cysteine Rich Protein"/>
    <property type="match status" value="1"/>
</dbReference>
<keyword evidence="10" id="KW-0539">Nucleus</keyword>
<dbReference type="PANTHER" id="PTHR24208">
    <property type="entry name" value="LIM/HOMEOBOX PROTEIN LHX"/>
    <property type="match status" value="1"/>
</dbReference>
<evidence type="ECO:0000256" key="1">
    <source>
        <dbReference type="ARBA" id="ARBA00004123"/>
    </source>
</evidence>
<keyword evidence="5" id="KW-0805">Transcription regulation</keyword>
<comment type="caution">
    <text evidence="13">The sequence shown here is derived from an EMBL/GenBank/DDBJ whole genome shotgun (WGS) entry which is preliminary data.</text>
</comment>
<dbReference type="OrthoDB" id="6159439at2759"/>
<dbReference type="EMBL" id="CAJRST010011112">
    <property type="protein sequence ID" value="CAG5921096.1"/>
    <property type="molecule type" value="Genomic_DNA"/>
</dbReference>
<dbReference type="PROSITE" id="PS50023">
    <property type="entry name" value="LIM_DOMAIN_2"/>
    <property type="match status" value="1"/>
</dbReference>
<protein>
    <submittedName>
        <fullName evidence="13">(Atlantic silverside) hypothetical protein</fullName>
    </submittedName>
</protein>
<dbReference type="Proteomes" id="UP000677803">
    <property type="component" value="Unassembled WGS sequence"/>
</dbReference>
<dbReference type="PROSITE" id="PS00478">
    <property type="entry name" value="LIM_DOMAIN_1"/>
    <property type="match status" value="1"/>
</dbReference>
<dbReference type="SMART" id="SM00132">
    <property type="entry name" value="LIM"/>
    <property type="match status" value="1"/>
</dbReference>
<dbReference type="GO" id="GO:0046872">
    <property type="term" value="F:metal ion binding"/>
    <property type="evidence" value="ECO:0007669"/>
    <property type="project" value="UniProtKB-KW"/>
</dbReference>
<dbReference type="GO" id="GO:0005634">
    <property type="term" value="C:nucleus"/>
    <property type="evidence" value="ECO:0007669"/>
    <property type="project" value="UniProtKB-SubCell"/>
</dbReference>
<evidence type="ECO:0000256" key="8">
    <source>
        <dbReference type="ARBA" id="ARBA00023155"/>
    </source>
</evidence>
<keyword evidence="8" id="KW-0371">Homeobox</keyword>
<dbReference type="SUPFAM" id="SSF57716">
    <property type="entry name" value="Glucocorticoid receptor-like (DNA-binding domain)"/>
    <property type="match status" value="1"/>
</dbReference>
<dbReference type="CDD" id="cd09378">
    <property type="entry name" value="LIM2_Lmx1a_Lmx1b"/>
    <property type="match status" value="1"/>
</dbReference>
<sequence length="764" mass="84257">MPPKPPAARPHPSIISPTVRSLRSLLSYSRAPESGPWPVDECYILAVSTGVSWGLACGGSEVSRPVCQLLVPLPPTLQCELQPIKGGINKPEPKGTFVLSKDWFPTFYYPRARMFVVSCRVSLMGLMLGRGLTRHYRSGGGGGERQGRSCRGTYTSQCGMKKHLNLAQMPGIEPRGDKNVFRRNVFMVRIHKCKNGPTSKKPRGRNENGVPHQLAVPTLPSHLLAAKTLSGNYCCRDKYGDKPVFASKMYEVSGHGESSALKIDFSSPLESKKSVALDPGARLSPACIRAAIISSALQSTPLISLQRGPLRNEARWLGTAAEGPIARRGTDPDVKVCAAMDCSCSCHSRTTASFCQRARRQPSNLPLSLVRARQEPLLAQHWSSHYTSASTENKTKRLYGKDQGRVCPQTAHAVRTAKQWSKLQSEGQGWCRAGPRHFKMKGRARGHVEEARRGVGGGVLYADGYTSRGADTPLTGTCAGQRGERGAWSVEGRSGVMRPRGSVIRLMVERKMTAPGTEIRQVSMGQRPRPLAPLGVHVDWWDVWRDEILHSSNQMTSRNAECVWSLKSNFHTPRSVTGGAKNWLSNRSEIPAVTELFVVFPDNKQSKNPTENLDYKSVGGEGAGMWVDMLVVPFVASCQYRPAHLRNTERQKDLLLLPASQRPSLPIRKVGVAFLWRLFATKCSGCMEKIAPTEFVMRALECVYHLNCFCCCVCDRQLRKGDEFVLKEGQLLCKVDYEREKDLLGSVSPDDSDSAFILARSVGL</sequence>
<dbReference type="InterPro" id="IPR050453">
    <property type="entry name" value="LIM_Homeobox_TF"/>
</dbReference>
<feature type="domain" description="LIM zinc-binding" evidence="12">
    <location>
        <begin position="681"/>
        <end position="743"/>
    </location>
</feature>
<organism evidence="13 14">
    <name type="scientific">Menidia menidia</name>
    <name type="common">Atlantic silverside</name>
    <dbReference type="NCBI Taxonomy" id="238744"/>
    <lineage>
        <taxon>Eukaryota</taxon>
        <taxon>Metazoa</taxon>
        <taxon>Chordata</taxon>
        <taxon>Craniata</taxon>
        <taxon>Vertebrata</taxon>
        <taxon>Euteleostomi</taxon>
        <taxon>Actinopterygii</taxon>
        <taxon>Neopterygii</taxon>
        <taxon>Teleostei</taxon>
        <taxon>Neoteleostei</taxon>
        <taxon>Acanthomorphata</taxon>
        <taxon>Ovalentaria</taxon>
        <taxon>Atherinomorphae</taxon>
        <taxon>Atheriniformes</taxon>
        <taxon>Atherinopsidae</taxon>
        <taxon>Menidiinae</taxon>
        <taxon>Menidia</taxon>
    </lineage>
</organism>
<accession>A0A8S4AXJ9</accession>
<evidence type="ECO:0000259" key="12">
    <source>
        <dbReference type="PROSITE" id="PS50023"/>
    </source>
</evidence>
<dbReference type="FunFam" id="2.10.110.10:FF:000193">
    <property type="entry name" value="LIM homeobox 4"/>
    <property type="match status" value="1"/>
</dbReference>
<evidence type="ECO:0000256" key="6">
    <source>
        <dbReference type="ARBA" id="ARBA00023038"/>
    </source>
</evidence>
<evidence type="ECO:0000256" key="10">
    <source>
        <dbReference type="ARBA" id="ARBA00023242"/>
    </source>
</evidence>
<dbReference type="InterPro" id="IPR001781">
    <property type="entry name" value="Znf_LIM"/>
</dbReference>
<evidence type="ECO:0000313" key="14">
    <source>
        <dbReference type="Proteomes" id="UP000677803"/>
    </source>
</evidence>
<dbReference type="GO" id="GO:0000977">
    <property type="term" value="F:RNA polymerase II transcription regulatory region sequence-specific DNA binding"/>
    <property type="evidence" value="ECO:0007669"/>
    <property type="project" value="TreeGrafter"/>
</dbReference>
<evidence type="ECO:0000256" key="9">
    <source>
        <dbReference type="ARBA" id="ARBA00023163"/>
    </source>
</evidence>
<reference evidence="13" key="1">
    <citation type="submission" date="2021-05" db="EMBL/GenBank/DDBJ databases">
        <authorList>
            <person name="Tigano A."/>
        </authorList>
    </citation>
    <scope>NUCLEOTIDE SEQUENCE</scope>
</reference>
<keyword evidence="4 11" id="KW-0862">Zinc</keyword>
<keyword evidence="9" id="KW-0804">Transcription</keyword>
<proteinExistence type="predicted"/>
<dbReference type="GO" id="GO:0030182">
    <property type="term" value="P:neuron differentiation"/>
    <property type="evidence" value="ECO:0007669"/>
    <property type="project" value="TreeGrafter"/>
</dbReference>
<evidence type="ECO:0000256" key="3">
    <source>
        <dbReference type="ARBA" id="ARBA00022723"/>
    </source>
</evidence>
<evidence type="ECO:0000256" key="2">
    <source>
        <dbReference type="ARBA" id="ARBA00022473"/>
    </source>
</evidence>
<gene>
    <name evidence="13" type="ORF">MMEN_LOCUS10353</name>
</gene>
<name>A0A8S4AXJ9_9TELE</name>
<keyword evidence="6 11" id="KW-0440">LIM domain</keyword>
<comment type="subcellular location">
    <subcellularLocation>
        <location evidence="1">Nucleus</location>
    </subcellularLocation>
</comment>